<keyword evidence="8" id="KW-1185">Reference proteome</keyword>
<keyword evidence="2" id="KW-0479">Metal-binding</keyword>
<evidence type="ECO:0000259" key="6">
    <source>
        <dbReference type="PROSITE" id="PS51669"/>
    </source>
</evidence>
<evidence type="ECO:0000256" key="3">
    <source>
        <dbReference type="ARBA" id="ARBA00023004"/>
    </source>
</evidence>
<dbReference type="SUPFAM" id="SSF50692">
    <property type="entry name" value="ADC-like"/>
    <property type="match status" value="1"/>
</dbReference>
<dbReference type="GO" id="GO:0003954">
    <property type="term" value="F:NADH dehydrogenase activity"/>
    <property type="evidence" value="ECO:0007669"/>
    <property type="project" value="TreeGrafter"/>
</dbReference>
<dbReference type="Gene3D" id="2.40.40.20">
    <property type="match status" value="1"/>
</dbReference>
<name>A0A4R7I3Y5_9ACTN</name>
<dbReference type="Proteomes" id="UP000294558">
    <property type="component" value="Unassembled WGS sequence"/>
</dbReference>
<dbReference type="SMART" id="SM00926">
    <property type="entry name" value="Molybdop_Fe4S4"/>
    <property type="match status" value="1"/>
</dbReference>
<dbReference type="SUPFAM" id="SSF53706">
    <property type="entry name" value="Formate dehydrogenase/DMSO reductase, domains 1-3"/>
    <property type="match status" value="1"/>
</dbReference>
<dbReference type="RefSeq" id="WP_133870417.1">
    <property type="nucleotide sequence ID" value="NZ_SOAU01000001.1"/>
</dbReference>
<dbReference type="Gene3D" id="3.40.50.740">
    <property type="match status" value="1"/>
</dbReference>
<reference evidence="7 8" key="1">
    <citation type="submission" date="2019-03" db="EMBL/GenBank/DDBJ databases">
        <title>Sequencing the genomes of 1000 actinobacteria strains.</title>
        <authorList>
            <person name="Klenk H.-P."/>
        </authorList>
    </citation>
    <scope>NUCLEOTIDE SEQUENCE [LARGE SCALE GENOMIC DNA]</scope>
    <source>
        <strain evidence="7 8">DSM 18936</strain>
    </source>
</reference>
<evidence type="ECO:0000256" key="5">
    <source>
        <dbReference type="SAM" id="MobiDB-lite"/>
    </source>
</evidence>
<keyword evidence="4" id="KW-0411">Iron-sulfur</keyword>
<dbReference type="Pfam" id="PF04879">
    <property type="entry name" value="Molybdop_Fe4S4"/>
    <property type="match status" value="1"/>
</dbReference>
<dbReference type="InterPro" id="IPR006657">
    <property type="entry name" value="MoPterin_dinucl-bd_dom"/>
</dbReference>
<feature type="region of interest" description="Disordered" evidence="5">
    <location>
        <begin position="694"/>
        <end position="715"/>
    </location>
</feature>
<dbReference type="GO" id="GO:0046872">
    <property type="term" value="F:metal ion binding"/>
    <property type="evidence" value="ECO:0007669"/>
    <property type="project" value="UniProtKB-KW"/>
</dbReference>
<dbReference type="InterPro" id="IPR006963">
    <property type="entry name" value="Mopterin_OxRdtase_4Fe-4S_dom"/>
</dbReference>
<gene>
    <name evidence="7" type="ORF">BDK89_3802</name>
</gene>
<keyword evidence="1" id="KW-0004">4Fe-4S</keyword>
<dbReference type="GO" id="GO:0016020">
    <property type="term" value="C:membrane"/>
    <property type="evidence" value="ECO:0007669"/>
    <property type="project" value="TreeGrafter"/>
</dbReference>
<dbReference type="InterPro" id="IPR009010">
    <property type="entry name" value="Asp_de-COase-like_dom_sf"/>
</dbReference>
<dbReference type="GO" id="GO:0051539">
    <property type="term" value="F:4 iron, 4 sulfur cluster binding"/>
    <property type="evidence" value="ECO:0007669"/>
    <property type="project" value="UniProtKB-KW"/>
</dbReference>
<dbReference type="EMBL" id="SOAU01000001">
    <property type="protein sequence ID" value="TDT18185.1"/>
    <property type="molecule type" value="Genomic_DNA"/>
</dbReference>
<evidence type="ECO:0000256" key="1">
    <source>
        <dbReference type="ARBA" id="ARBA00022485"/>
    </source>
</evidence>
<dbReference type="CDD" id="cd00508">
    <property type="entry name" value="MopB_CT_Fdh-Nap-like"/>
    <property type="match status" value="1"/>
</dbReference>
<proteinExistence type="predicted"/>
<evidence type="ECO:0000256" key="4">
    <source>
        <dbReference type="ARBA" id="ARBA00023014"/>
    </source>
</evidence>
<dbReference type="InterPro" id="IPR050123">
    <property type="entry name" value="Prok_molybdopt-oxidoreductase"/>
</dbReference>
<keyword evidence="3" id="KW-0408">Iron</keyword>
<dbReference type="Gene3D" id="2.20.25.90">
    <property type="entry name" value="ADC-like domains"/>
    <property type="match status" value="1"/>
</dbReference>
<dbReference type="Pfam" id="PF01568">
    <property type="entry name" value="Molydop_binding"/>
    <property type="match status" value="1"/>
</dbReference>
<dbReference type="PANTHER" id="PTHR43105">
    <property type="entry name" value="RESPIRATORY NITRATE REDUCTASE"/>
    <property type="match status" value="1"/>
</dbReference>
<protein>
    <submittedName>
        <fullName evidence="7">Assimilatory nitrate reductase catalytic subunit</fullName>
    </submittedName>
</protein>
<dbReference type="GO" id="GO:0022904">
    <property type="term" value="P:respiratory electron transport chain"/>
    <property type="evidence" value="ECO:0007669"/>
    <property type="project" value="TreeGrafter"/>
</dbReference>
<evidence type="ECO:0000256" key="2">
    <source>
        <dbReference type="ARBA" id="ARBA00022723"/>
    </source>
</evidence>
<dbReference type="PROSITE" id="PS51669">
    <property type="entry name" value="4FE4S_MOW_BIS_MGD"/>
    <property type="match status" value="1"/>
</dbReference>
<dbReference type="Pfam" id="PF00384">
    <property type="entry name" value="Molybdopterin"/>
    <property type="match status" value="1"/>
</dbReference>
<dbReference type="GO" id="GO:0043546">
    <property type="term" value="F:molybdopterin cofactor binding"/>
    <property type="evidence" value="ECO:0007669"/>
    <property type="project" value="InterPro"/>
</dbReference>
<dbReference type="AlphaFoldDB" id="A0A4R7I3Y5"/>
<sequence length="715" mass="78046">MSTDGRVTLSHCPYCALNCGVGLETDPAGRLVGQVRWKGSPLTGGAVCSKGSTAWEQVQHRDRLTAPLVRRDGRLVETSWDEALDLAAEGFARIKAEHGADVNAVLSGGSLTNEKAYLVGKFARLAFGTRHVDYNGRFCMVSAGSANLQAFGLDRSMTPLSEVERADVVVVVGANVSDAYPVMLPNAINRARQRGARIIAVDPRFGRWVKDGDTALAIRPGTDGVLFLGLLAEVERQGLLDVDYIAERTVGFAEAIAAARPWTPERVEAETDIDAATVRDVARAIATAPRCMILHARGAEQQTMGTNNVLSMINLALACGLPGRPGSGIDMLTGQRNGQGGREWGQRCNQLPAGRSIADPEHRRVVAERWGVPVESLPGVGATYVEILQMAGRREIRGLLSISNNWRISAPDLHAVDRQADELDHVVVIDPFLSESAERHATIVLPGTTFAEEEGTITTIEGRVVRCDQAVAPVPRRSDIDIVRNLARRLGVGEHFDFVRGREVFDEMRRVSAGGPNDYSGITWDRARDGVFWPCPSEDHPGTPQLYTDRFAHADGRARFVAVHRLSPPVDVDRQYPFVLTTGRHLAQYLSGNQTKRIDAQQRKAPGPYAELHPEIATELGLTPEDRIVLTSRQGRSVVPWRPNPSLRPDTVFMLYHWRECNTLTSADLDPTSKIPGFKFTPVAVRRLAAVGDDDVANEVPSDVNDRPGPLEVPS</sequence>
<dbReference type="Gene3D" id="3.40.228.10">
    <property type="entry name" value="Dimethylsulfoxide Reductase, domain 2"/>
    <property type="match status" value="1"/>
</dbReference>
<evidence type="ECO:0000313" key="8">
    <source>
        <dbReference type="Proteomes" id="UP000294558"/>
    </source>
</evidence>
<feature type="domain" description="4Fe-4S Mo/W bis-MGD-type" evidence="6">
    <location>
        <begin position="5"/>
        <end position="62"/>
    </location>
</feature>
<organism evidence="7 8">
    <name type="scientific">Ilumatobacter fluminis</name>
    <dbReference type="NCBI Taxonomy" id="467091"/>
    <lineage>
        <taxon>Bacteria</taxon>
        <taxon>Bacillati</taxon>
        <taxon>Actinomycetota</taxon>
        <taxon>Acidimicrobiia</taxon>
        <taxon>Acidimicrobiales</taxon>
        <taxon>Ilumatobacteraceae</taxon>
        <taxon>Ilumatobacter</taxon>
    </lineage>
</organism>
<dbReference type="OrthoDB" id="7376058at2"/>
<comment type="caution">
    <text evidence="7">The sequence shown here is derived from an EMBL/GenBank/DDBJ whole genome shotgun (WGS) entry which is preliminary data.</text>
</comment>
<dbReference type="InterPro" id="IPR006656">
    <property type="entry name" value="Mopterin_OxRdtase"/>
</dbReference>
<dbReference type="PANTHER" id="PTHR43105:SF10">
    <property type="entry name" value="NADH-QUINONE OXIDOREDUCTASE SUBUNIT G"/>
    <property type="match status" value="1"/>
</dbReference>
<accession>A0A4R7I3Y5</accession>
<evidence type="ECO:0000313" key="7">
    <source>
        <dbReference type="EMBL" id="TDT18185.1"/>
    </source>
</evidence>